<dbReference type="SUPFAM" id="SSF53098">
    <property type="entry name" value="Ribonuclease H-like"/>
    <property type="match status" value="1"/>
</dbReference>
<dbReference type="PANTHER" id="PTHR43040">
    <property type="entry name" value="RIBONUCLEASE D"/>
    <property type="match status" value="1"/>
</dbReference>
<evidence type="ECO:0000259" key="2">
    <source>
        <dbReference type="SMART" id="SM00474"/>
    </source>
</evidence>
<feature type="region of interest" description="Disordered" evidence="1">
    <location>
        <begin position="693"/>
        <end position="744"/>
    </location>
</feature>
<dbReference type="Proteomes" id="UP000605846">
    <property type="component" value="Unassembled WGS sequence"/>
</dbReference>
<sequence length="982" mass="109942">MPPHDDVVGLTISAQEYWKNTISVCEAALRLLSVYENQQHALVDAVTRPLRQLIGQGRDLNAMKKYTPQTSVEPSPRKLRKTVLLNFDPATNWTIVSPTTIEIKLQNSVITAQSITTADELDAIIPKILASKCVALDCEFLGSKNALPELKVLQIAISKTCGYAVLVDQVGVEVCKEKLAHILQSDELNLVGWAFRADAQAIETAFKLSMGSVLDLQAKIKSIAIEQMALGAAMSKYAGDWEGYGEFEKAKQLGNTFQFLGPDCVWLKKPLPKEALVYAVFDVVSLVELYEKLKDHPNEHRYYWPHTILAESGRKALDRWQRDRAQNLRPTSRQDTVVLVDQTETSSSSRTESPPSNPCYKSKGKSQLRVEAPPFTPASFDVDVDDEDDADMKEAIRRSLEDFEKQKDRIIGTLGDEPSTSGSGSSSNASSEKISAQEQFADIQSVEPNFADDVKQQRADAVDTSKLGPKGWGNPDESPEITGAERWSSWSRSNAESPKSNNRSPRITHAAERAQQSNASPILKKAVSPKPLPATTERTVSFKVPVATEYIQWQKSSISEASQSPKTSPSISRSTLPQNTTKHVDEAKPTRMTYMQAYEDQSTGSFAWRVAEEGEMDDDSWKDLVNNSLQKWKHGIDVDFDLTEYEKQAKQEKPKPPAEAPVKFQTSVGGEKWTTEKDSWDKQIVRPNTMQIPLKGTGKRTKQKFNGPKVNNVFDTDWDEDSSDEDAFNTHEEESVASASETVSPMIGRDDDMYIDDIYLDSSLSLHIYSINKPEQLDKMITKTATGEPPQVAITYHMHSIRDRQNQRVILLKALQLYLSTGDSYTVQLGQACVGQEISESSSFRYLLSSPKVRRVCWCIDFVAKDLEKKIGFQLGPTYEISGKMMDLVAPKQGKDKDSHTFGSSVEQYLSKWPHISQYREAKKALEDISSKAFSSSVWDKRRLPDVALTFSALQGLALYTLSLSPEFQSIPFNENHMWPRR</sequence>
<comment type="caution">
    <text evidence="3">The sequence shown here is derived from an EMBL/GenBank/DDBJ whole genome shotgun (WGS) entry which is preliminary data.</text>
</comment>
<dbReference type="InterPro" id="IPR002562">
    <property type="entry name" value="3'-5'_exonuclease_dom"/>
</dbReference>
<feature type="region of interest" description="Disordered" evidence="1">
    <location>
        <begin position="328"/>
        <end position="387"/>
    </location>
</feature>
<feature type="compositionally biased region" description="Low complexity" evidence="1">
    <location>
        <begin position="343"/>
        <end position="354"/>
    </location>
</feature>
<evidence type="ECO:0000313" key="4">
    <source>
        <dbReference type="Proteomes" id="UP000605846"/>
    </source>
</evidence>
<dbReference type="GO" id="GO:0003676">
    <property type="term" value="F:nucleic acid binding"/>
    <property type="evidence" value="ECO:0007669"/>
    <property type="project" value="InterPro"/>
</dbReference>
<feature type="region of interest" description="Disordered" evidence="1">
    <location>
        <begin position="454"/>
        <end position="534"/>
    </location>
</feature>
<dbReference type="Pfam" id="PF01612">
    <property type="entry name" value="DNA_pol_A_exo1"/>
    <property type="match status" value="1"/>
</dbReference>
<dbReference type="Gene3D" id="6.10.140.100">
    <property type="match status" value="1"/>
</dbReference>
<dbReference type="Gene3D" id="3.30.420.10">
    <property type="entry name" value="Ribonuclease H-like superfamily/Ribonuclease H"/>
    <property type="match status" value="2"/>
</dbReference>
<name>A0A8H7BQT8_9FUNG</name>
<dbReference type="SMART" id="SM00474">
    <property type="entry name" value="35EXOc"/>
    <property type="match status" value="1"/>
</dbReference>
<proteinExistence type="predicted"/>
<dbReference type="EMBL" id="JABAYA010000044">
    <property type="protein sequence ID" value="KAF7728086.1"/>
    <property type="molecule type" value="Genomic_DNA"/>
</dbReference>
<dbReference type="GO" id="GO:0006139">
    <property type="term" value="P:nucleobase-containing compound metabolic process"/>
    <property type="evidence" value="ECO:0007669"/>
    <property type="project" value="InterPro"/>
</dbReference>
<reference evidence="3" key="1">
    <citation type="submission" date="2020-01" db="EMBL/GenBank/DDBJ databases">
        <title>Genome Sequencing of Three Apophysomyces-Like Fungal Strains Confirms a Novel Fungal Genus in the Mucoromycota with divergent Burkholderia-like Endosymbiotic Bacteria.</title>
        <authorList>
            <person name="Stajich J.E."/>
            <person name="Macias A.M."/>
            <person name="Carter-House D."/>
            <person name="Lovett B."/>
            <person name="Kasson L.R."/>
            <person name="Berry K."/>
            <person name="Grigoriev I."/>
            <person name="Chang Y."/>
            <person name="Spatafora J."/>
            <person name="Kasson M.T."/>
        </authorList>
    </citation>
    <scope>NUCLEOTIDE SEQUENCE</scope>
    <source>
        <strain evidence="3">NRRL A-21654</strain>
    </source>
</reference>
<dbReference type="OrthoDB" id="26838at2759"/>
<feature type="region of interest" description="Disordered" evidence="1">
    <location>
        <begin position="556"/>
        <end position="587"/>
    </location>
</feature>
<feature type="compositionally biased region" description="Acidic residues" evidence="1">
    <location>
        <begin position="716"/>
        <end position="727"/>
    </location>
</feature>
<feature type="compositionally biased region" description="Polar residues" evidence="1">
    <location>
        <begin position="556"/>
        <end position="581"/>
    </location>
</feature>
<feature type="region of interest" description="Disordered" evidence="1">
    <location>
        <begin position="407"/>
        <end position="438"/>
    </location>
</feature>
<feature type="domain" description="3'-5' exonuclease" evidence="2">
    <location>
        <begin position="112"/>
        <end position="298"/>
    </location>
</feature>
<gene>
    <name evidence="3" type="ORF">EC973_006724</name>
</gene>
<feature type="compositionally biased region" description="Low complexity" evidence="1">
    <location>
        <begin position="419"/>
        <end position="434"/>
    </location>
</feature>
<evidence type="ECO:0000256" key="1">
    <source>
        <dbReference type="SAM" id="MobiDB-lite"/>
    </source>
</evidence>
<dbReference type="AlphaFoldDB" id="A0A8H7BQT8"/>
<dbReference type="InterPro" id="IPR012337">
    <property type="entry name" value="RNaseH-like_sf"/>
</dbReference>
<organism evidence="3 4">
    <name type="scientific">Apophysomyces ossiformis</name>
    <dbReference type="NCBI Taxonomy" id="679940"/>
    <lineage>
        <taxon>Eukaryota</taxon>
        <taxon>Fungi</taxon>
        <taxon>Fungi incertae sedis</taxon>
        <taxon>Mucoromycota</taxon>
        <taxon>Mucoromycotina</taxon>
        <taxon>Mucoromycetes</taxon>
        <taxon>Mucorales</taxon>
        <taxon>Mucorineae</taxon>
        <taxon>Mucoraceae</taxon>
        <taxon>Apophysomyces</taxon>
    </lineage>
</organism>
<keyword evidence="4" id="KW-1185">Reference proteome</keyword>
<dbReference type="PANTHER" id="PTHR43040:SF1">
    <property type="entry name" value="RIBONUCLEASE D"/>
    <property type="match status" value="1"/>
</dbReference>
<accession>A0A8H7BQT8</accession>
<protein>
    <recommendedName>
        <fullName evidence="2">3'-5' exonuclease domain-containing protein</fullName>
    </recommendedName>
</protein>
<dbReference type="InterPro" id="IPR036397">
    <property type="entry name" value="RNaseH_sf"/>
</dbReference>
<dbReference type="GO" id="GO:0008408">
    <property type="term" value="F:3'-5' exonuclease activity"/>
    <property type="evidence" value="ECO:0007669"/>
    <property type="project" value="InterPro"/>
</dbReference>
<feature type="compositionally biased region" description="Polar residues" evidence="1">
    <location>
        <begin position="488"/>
        <end position="505"/>
    </location>
</feature>
<evidence type="ECO:0000313" key="3">
    <source>
        <dbReference type="EMBL" id="KAF7728086.1"/>
    </source>
</evidence>
<feature type="compositionally biased region" description="Basic and acidic residues" evidence="1">
    <location>
        <begin position="454"/>
        <end position="463"/>
    </location>
</feature>